<keyword evidence="4" id="KW-0804">Transcription</keyword>
<evidence type="ECO:0000313" key="6">
    <source>
        <dbReference type="Proteomes" id="UP000198625"/>
    </source>
</evidence>
<dbReference type="InterPro" id="IPR005650">
    <property type="entry name" value="BlaI_family"/>
</dbReference>
<dbReference type="Gene3D" id="1.10.4040.10">
    <property type="entry name" value="Penicillinase repressor domain"/>
    <property type="match status" value="1"/>
</dbReference>
<protein>
    <submittedName>
        <fullName evidence="5">Predicted transcriptional regulator</fullName>
    </submittedName>
</protein>
<evidence type="ECO:0000256" key="3">
    <source>
        <dbReference type="ARBA" id="ARBA00023125"/>
    </source>
</evidence>
<reference evidence="6" key="1">
    <citation type="submission" date="2016-10" db="EMBL/GenBank/DDBJ databases">
        <authorList>
            <person name="Varghese N."/>
            <person name="Submissions S."/>
        </authorList>
    </citation>
    <scope>NUCLEOTIDE SEQUENCE [LARGE SCALE GENOMIC DNA]</scope>
    <source>
        <strain evidence="6">DSM 21650</strain>
    </source>
</reference>
<dbReference type="AlphaFoldDB" id="A0A1H3SLL3"/>
<accession>A0A1H3SLL3</accession>
<proteinExistence type="inferred from homology"/>
<dbReference type="EMBL" id="FNQE01000051">
    <property type="protein sequence ID" value="SDZ38963.1"/>
    <property type="molecule type" value="Genomic_DNA"/>
</dbReference>
<evidence type="ECO:0000256" key="1">
    <source>
        <dbReference type="ARBA" id="ARBA00011046"/>
    </source>
</evidence>
<dbReference type="InterPro" id="IPR036390">
    <property type="entry name" value="WH_DNA-bd_sf"/>
</dbReference>
<dbReference type="GO" id="GO:0003677">
    <property type="term" value="F:DNA binding"/>
    <property type="evidence" value="ECO:0007669"/>
    <property type="project" value="UniProtKB-KW"/>
</dbReference>
<sequence length="110" mass="13040">MKIFVNIDEIIELLEEHNWAESTVRNFLSRIIDKGYLKTEKDGRKNVYIPLVSQDYINKKSKGIIKRLYDNSVKKFVAELYESDSIGQNDLLELKKYLDEKIEERREING</sequence>
<keyword evidence="3" id="KW-0238">DNA-binding</keyword>
<evidence type="ECO:0000313" key="5">
    <source>
        <dbReference type="EMBL" id="SDZ38963.1"/>
    </source>
</evidence>
<dbReference type="OrthoDB" id="9795583at2"/>
<organism evidence="5 6">
    <name type="scientific">Proteiniborus ethanoligenes</name>
    <dbReference type="NCBI Taxonomy" id="415015"/>
    <lineage>
        <taxon>Bacteria</taxon>
        <taxon>Bacillati</taxon>
        <taxon>Bacillota</taxon>
        <taxon>Clostridia</taxon>
        <taxon>Eubacteriales</taxon>
        <taxon>Proteiniborus</taxon>
    </lineage>
</organism>
<dbReference type="GO" id="GO:0045892">
    <property type="term" value="P:negative regulation of DNA-templated transcription"/>
    <property type="evidence" value="ECO:0007669"/>
    <property type="project" value="InterPro"/>
</dbReference>
<dbReference type="InterPro" id="IPR036388">
    <property type="entry name" value="WH-like_DNA-bd_sf"/>
</dbReference>
<dbReference type="STRING" id="415015.SAMN05660462_02985"/>
<dbReference type="Pfam" id="PF03965">
    <property type="entry name" value="Penicillinase_R"/>
    <property type="match status" value="1"/>
</dbReference>
<dbReference type="RefSeq" id="WP_091733046.1">
    <property type="nucleotide sequence ID" value="NZ_FNQE01000051.1"/>
</dbReference>
<dbReference type="PIRSF" id="PIRSF019455">
    <property type="entry name" value="CopR_AtkY"/>
    <property type="match status" value="1"/>
</dbReference>
<dbReference type="SUPFAM" id="SSF46785">
    <property type="entry name" value="Winged helix' DNA-binding domain"/>
    <property type="match status" value="1"/>
</dbReference>
<dbReference type="Gene3D" id="1.10.10.10">
    <property type="entry name" value="Winged helix-like DNA-binding domain superfamily/Winged helix DNA-binding domain"/>
    <property type="match status" value="1"/>
</dbReference>
<keyword evidence="2" id="KW-0805">Transcription regulation</keyword>
<keyword evidence="6" id="KW-1185">Reference proteome</keyword>
<name>A0A1H3SLL3_9FIRM</name>
<dbReference type="Proteomes" id="UP000198625">
    <property type="component" value="Unassembled WGS sequence"/>
</dbReference>
<evidence type="ECO:0000256" key="2">
    <source>
        <dbReference type="ARBA" id="ARBA00023015"/>
    </source>
</evidence>
<evidence type="ECO:0000256" key="4">
    <source>
        <dbReference type="ARBA" id="ARBA00023163"/>
    </source>
</evidence>
<gene>
    <name evidence="5" type="ORF">SAMN05660462_02985</name>
</gene>
<comment type="similarity">
    <text evidence="1">Belongs to the BlaI transcriptional regulatory family.</text>
</comment>